<dbReference type="PROSITE" id="PS00631">
    <property type="entry name" value="CYTOSOL_AP"/>
    <property type="match status" value="1"/>
</dbReference>
<dbReference type="HOGENOM" id="CLU_013734_2_2_6"/>
<dbReference type="Gene3D" id="3.40.630.10">
    <property type="entry name" value="Zn peptidases"/>
    <property type="match status" value="1"/>
</dbReference>
<protein>
    <recommendedName>
        <fullName evidence="8">Probable cytosol aminopeptidase</fullName>
        <ecNumber evidence="8">3.4.11.1</ecNumber>
    </recommendedName>
    <alternativeName>
        <fullName evidence="8">Leucine aminopeptidase</fullName>
        <shortName evidence="8">LAP</shortName>
        <ecNumber evidence="8">3.4.11.10</ecNumber>
    </alternativeName>
    <alternativeName>
        <fullName evidence="8">Leucyl aminopeptidase</fullName>
    </alternativeName>
</protein>
<reference evidence="10 11" key="1">
    <citation type="journal article" date="2011" name="BMC Genomics">
        <title>Insight into cross-talk between intra-amoebal pathogens.</title>
        <authorList>
            <person name="Gimenez G."/>
            <person name="Bertelli C."/>
            <person name="Moliner C."/>
            <person name="Robert C."/>
            <person name="Raoult D."/>
            <person name="Fournier P.E."/>
            <person name="Greub G."/>
        </authorList>
    </citation>
    <scope>NUCLEOTIDE SEQUENCE [LARGE SCALE GENOMIC DNA]</scope>
    <source>
        <strain evidence="10 11">LLAP12</strain>
    </source>
</reference>
<name>G9ETL4_9GAMM</name>
<feature type="binding site" evidence="8">
    <location>
        <position position="258"/>
    </location>
    <ligand>
        <name>Mn(2+)</name>
        <dbReference type="ChEBI" id="CHEBI:29035"/>
        <label>2</label>
    </ligand>
</feature>
<comment type="subcellular location">
    <subcellularLocation>
        <location evidence="8">Cytoplasm</location>
    </subcellularLocation>
</comment>
<evidence type="ECO:0000256" key="5">
    <source>
        <dbReference type="ARBA" id="ARBA00022670"/>
    </source>
</evidence>
<dbReference type="GO" id="GO:0070006">
    <property type="term" value="F:metalloaminopeptidase activity"/>
    <property type="evidence" value="ECO:0007669"/>
    <property type="project" value="InterPro"/>
</dbReference>
<gene>
    <name evidence="8" type="primary">pepA</name>
    <name evidence="10" type="ORF">LDG_8648</name>
</gene>
<dbReference type="STRING" id="658187.LDG_8648"/>
<evidence type="ECO:0000256" key="6">
    <source>
        <dbReference type="ARBA" id="ARBA00022801"/>
    </source>
</evidence>
<dbReference type="GO" id="GO:0005737">
    <property type="term" value="C:cytoplasm"/>
    <property type="evidence" value="ECO:0007669"/>
    <property type="project" value="UniProtKB-SubCell"/>
</dbReference>
<keyword evidence="7 8" id="KW-0464">Manganese</keyword>
<feature type="binding site" evidence="8">
    <location>
        <position position="258"/>
    </location>
    <ligand>
        <name>Mn(2+)</name>
        <dbReference type="ChEBI" id="CHEBI:29035"/>
        <label>1</label>
    </ligand>
</feature>
<dbReference type="GO" id="GO:0006508">
    <property type="term" value="P:proteolysis"/>
    <property type="evidence" value="ECO:0007669"/>
    <property type="project" value="UniProtKB-KW"/>
</dbReference>
<evidence type="ECO:0000256" key="7">
    <source>
        <dbReference type="ARBA" id="ARBA00023211"/>
    </source>
</evidence>
<dbReference type="Pfam" id="PF02789">
    <property type="entry name" value="Peptidase_M17_N"/>
    <property type="match status" value="1"/>
</dbReference>
<dbReference type="Proteomes" id="UP000002770">
    <property type="component" value="Unassembled WGS sequence"/>
</dbReference>
<dbReference type="eggNOG" id="COG0260">
    <property type="taxonomic scope" value="Bacteria"/>
</dbReference>
<dbReference type="InterPro" id="IPR023042">
    <property type="entry name" value="Peptidase_M17_leu_NH2_pept"/>
</dbReference>
<evidence type="ECO:0000313" key="10">
    <source>
        <dbReference type="EMBL" id="EHL29681.1"/>
    </source>
</evidence>
<keyword evidence="4 8" id="KW-0031">Aminopeptidase</keyword>
<feature type="active site" evidence="8">
    <location>
        <position position="339"/>
    </location>
</feature>
<keyword evidence="6 8" id="KW-0378">Hydrolase</keyword>
<dbReference type="RefSeq" id="WP_006872518.1">
    <property type="nucleotide sequence ID" value="NZ_JH413847.1"/>
</dbReference>
<accession>G9ETL4</accession>
<dbReference type="Pfam" id="PF00883">
    <property type="entry name" value="Peptidase_M17"/>
    <property type="match status" value="1"/>
</dbReference>
<proteinExistence type="inferred from homology"/>
<keyword evidence="11" id="KW-1185">Reference proteome</keyword>
<feature type="binding site" evidence="8">
    <location>
        <position position="335"/>
    </location>
    <ligand>
        <name>Mn(2+)</name>
        <dbReference type="ChEBI" id="CHEBI:29035"/>
        <label>1</label>
    </ligand>
</feature>
<dbReference type="SUPFAM" id="SSF52949">
    <property type="entry name" value="Macro domain-like"/>
    <property type="match status" value="1"/>
</dbReference>
<evidence type="ECO:0000259" key="9">
    <source>
        <dbReference type="PROSITE" id="PS00631"/>
    </source>
</evidence>
<comment type="cofactor">
    <cofactor evidence="8">
        <name>Mn(2+)</name>
        <dbReference type="ChEBI" id="CHEBI:29035"/>
    </cofactor>
    <text evidence="8">Binds 2 manganese ions per subunit.</text>
</comment>
<dbReference type="InParanoid" id="G9ETL4"/>
<evidence type="ECO:0000256" key="2">
    <source>
        <dbReference type="ARBA" id="ARBA00000967"/>
    </source>
</evidence>
<feature type="binding site" evidence="8">
    <location>
        <position position="253"/>
    </location>
    <ligand>
        <name>Mn(2+)</name>
        <dbReference type="ChEBI" id="CHEBI:29035"/>
        <label>2</label>
    </ligand>
</feature>
<dbReference type="PRINTS" id="PR00481">
    <property type="entry name" value="LAMNOPPTDASE"/>
</dbReference>
<keyword evidence="8" id="KW-0479">Metal-binding</keyword>
<feature type="domain" description="Cytosol aminopeptidase" evidence="9">
    <location>
        <begin position="333"/>
        <end position="340"/>
    </location>
</feature>
<comment type="similarity">
    <text evidence="3 8">Belongs to the peptidase M17 family.</text>
</comment>
<dbReference type="NCBIfam" id="NF002074">
    <property type="entry name" value="PRK00913.1-4"/>
    <property type="match status" value="1"/>
</dbReference>
<feature type="binding site" evidence="8">
    <location>
        <position position="337"/>
    </location>
    <ligand>
        <name>Mn(2+)</name>
        <dbReference type="ChEBI" id="CHEBI:29035"/>
        <label>2</label>
    </ligand>
</feature>
<dbReference type="PANTHER" id="PTHR11963">
    <property type="entry name" value="LEUCINE AMINOPEPTIDASE-RELATED"/>
    <property type="match status" value="1"/>
</dbReference>
<organism evidence="10 11">
    <name type="scientific">Legionella drancourtii LLAP12</name>
    <dbReference type="NCBI Taxonomy" id="658187"/>
    <lineage>
        <taxon>Bacteria</taxon>
        <taxon>Pseudomonadati</taxon>
        <taxon>Pseudomonadota</taxon>
        <taxon>Gammaproteobacteria</taxon>
        <taxon>Legionellales</taxon>
        <taxon>Legionellaceae</taxon>
        <taxon>Legionella</taxon>
    </lineage>
</organism>
<dbReference type="Gene3D" id="3.40.220.10">
    <property type="entry name" value="Leucine Aminopeptidase, subunit E, domain 1"/>
    <property type="match status" value="1"/>
</dbReference>
<feature type="binding site" evidence="8">
    <location>
        <position position="337"/>
    </location>
    <ligand>
        <name>Mn(2+)</name>
        <dbReference type="ChEBI" id="CHEBI:29035"/>
        <label>1</label>
    </ligand>
</feature>
<feature type="active site" evidence="8">
    <location>
        <position position="265"/>
    </location>
</feature>
<evidence type="ECO:0000256" key="8">
    <source>
        <dbReference type="HAMAP-Rule" id="MF_00181"/>
    </source>
</evidence>
<dbReference type="SUPFAM" id="SSF53187">
    <property type="entry name" value="Zn-dependent exopeptidases"/>
    <property type="match status" value="1"/>
</dbReference>
<dbReference type="InterPro" id="IPR008283">
    <property type="entry name" value="Peptidase_M17_N"/>
</dbReference>
<keyword evidence="8" id="KW-0963">Cytoplasm</keyword>
<evidence type="ECO:0000256" key="4">
    <source>
        <dbReference type="ARBA" id="ARBA00022438"/>
    </source>
</evidence>
<evidence type="ECO:0000313" key="11">
    <source>
        <dbReference type="Proteomes" id="UP000002770"/>
    </source>
</evidence>
<dbReference type="EMBL" id="JH413847">
    <property type="protein sequence ID" value="EHL29681.1"/>
    <property type="molecule type" value="Genomic_DNA"/>
</dbReference>
<comment type="function">
    <text evidence="8">Presumably involved in the processing and regular turnover of intracellular proteins. Catalyzes the removal of unsubstituted N-terminal amino acids from various peptides.</text>
</comment>
<dbReference type="InterPro" id="IPR011356">
    <property type="entry name" value="Leucine_aapep/pepB"/>
</dbReference>
<dbReference type="AlphaFoldDB" id="G9ETL4"/>
<evidence type="ECO:0000256" key="1">
    <source>
        <dbReference type="ARBA" id="ARBA00000135"/>
    </source>
</evidence>
<sequence length="484" mass="52247">MNYGLTQKPSLSTSECLVLGIFADDKLSDFAQILDKEHHGLITKLAQKASDAGDAIWQAHIEGSSLLLIQCGKKEKFTPALLKKRVLEITDALIKQRIKSATVCLPQLPEYSADWQLEQMVVHIDSQCYQLLDFKKKNAKPHVLASINFYLPNATEQALTVGQAIADGVEFTRNLANMPANICTPSYLGEQAMHLAEQFASQINCTVLGPNEMLAMGMGSLLAVAQGSDQPPRLIDIQYKGAGDAAPIVLVGKGITFDSGGMSIKPANVMDEMKYDMCGAASVLGTIKACALLKLPVNIVGLIASAENMVSGAAIKPGDIVTSMSGQTIEILNTDAEGRLVLADALTYAERFNPKFVLDIATLTGAIIVALGTVASGFMTKDDELAQLINEAAQESNDRVWRMPLDEEYQDAIDSPLADMINAGFDRTAGSVTAACFLSRFTEKYRWAHLDIAGTAWVFGKKRNATGRPVPLLTQLIRHAANSR</sequence>
<dbReference type="FunCoup" id="G9ETL4">
    <property type="interactions" value="418"/>
</dbReference>
<dbReference type="HAMAP" id="MF_00181">
    <property type="entry name" value="Cytosol_peptidase_M17"/>
    <property type="match status" value="1"/>
</dbReference>
<evidence type="ECO:0000256" key="3">
    <source>
        <dbReference type="ARBA" id="ARBA00009528"/>
    </source>
</evidence>
<dbReference type="PANTHER" id="PTHR11963:SF23">
    <property type="entry name" value="CYTOSOL AMINOPEPTIDASE"/>
    <property type="match status" value="1"/>
</dbReference>
<dbReference type="CDD" id="cd00433">
    <property type="entry name" value="Peptidase_M17"/>
    <property type="match status" value="1"/>
</dbReference>
<dbReference type="EC" id="3.4.11.1" evidence="8"/>
<dbReference type="GO" id="GO:0030145">
    <property type="term" value="F:manganese ion binding"/>
    <property type="evidence" value="ECO:0007669"/>
    <property type="project" value="UniProtKB-UniRule"/>
</dbReference>
<dbReference type="OrthoDB" id="9809354at2"/>
<comment type="catalytic activity">
    <reaction evidence="1 8">
        <text>Release of an N-terminal amino acid, Xaa-|-Yaa-, in which Xaa is preferably Leu, but may be other amino acids including Pro although not Arg or Lys, and Yaa may be Pro. Amino acid amides and methyl esters are also readily hydrolyzed, but rates on arylamides are exceedingly low.</text>
        <dbReference type="EC" id="3.4.11.1"/>
    </reaction>
</comment>
<dbReference type="EC" id="3.4.11.10" evidence="8"/>
<keyword evidence="5 8" id="KW-0645">Protease</keyword>
<dbReference type="InterPro" id="IPR043472">
    <property type="entry name" value="Macro_dom-like"/>
</dbReference>
<dbReference type="InterPro" id="IPR000819">
    <property type="entry name" value="Peptidase_M17_C"/>
</dbReference>
<comment type="catalytic activity">
    <reaction evidence="2 8">
        <text>Release of an N-terminal amino acid, preferentially leucine, but not glutamic or aspartic acids.</text>
        <dbReference type="EC" id="3.4.11.10"/>
    </reaction>
</comment>
<feature type="binding site" evidence="8">
    <location>
        <position position="276"/>
    </location>
    <ligand>
        <name>Mn(2+)</name>
        <dbReference type="ChEBI" id="CHEBI:29035"/>
        <label>2</label>
    </ligand>
</feature>